<feature type="region of interest" description="Disordered" evidence="1">
    <location>
        <begin position="438"/>
        <end position="474"/>
    </location>
</feature>
<name>A0AAD5VQA4_9AGAR</name>
<feature type="region of interest" description="Disordered" evidence="1">
    <location>
        <begin position="177"/>
        <end position="242"/>
    </location>
</feature>
<feature type="compositionally biased region" description="Low complexity" evidence="1">
    <location>
        <begin position="442"/>
        <end position="453"/>
    </location>
</feature>
<feature type="region of interest" description="Disordered" evidence="1">
    <location>
        <begin position="697"/>
        <end position="741"/>
    </location>
</feature>
<dbReference type="EMBL" id="JANIEX010000474">
    <property type="protein sequence ID" value="KAJ3566594.1"/>
    <property type="molecule type" value="Genomic_DNA"/>
</dbReference>
<evidence type="ECO:0000313" key="2">
    <source>
        <dbReference type="EMBL" id="KAJ3566594.1"/>
    </source>
</evidence>
<feature type="compositionally biased region" description="Low complexity" evidence="1">
    <location>
        <begin position="223"/>
        <end position="235"/>
    </location>
</feature>
<feature type="region of interest" description="Disordered" evidence="1">
    <location>
        <begin position="45"/>
        <end position="65"/>
    </location>
</feature>
<sequence length="770" mass="84862">MALDDRSEQYNVQLYSLHLLWPQTRPAYIGAFAAARQHIMFSPNAAPTHFPRRSEPSDQSLGEHCPSGYPVSTEAQSLVSSSPTAFYQNPCSPQHPFFLSEIPAEPSNLSNYPSPPLDFQQPGNYCSLPPLIDLDTVKRRQGYSGIASCHFGGILDSPLVMSHSFIRTQAPLSPPLTIPTSTTSLPATEGENEGYLSSPFSVAHDLPDQENIPYSVSPLFDTSPPSSRSSCSTLQSPPPLSPVSPNATEWFSHNFPIAHRISLSPREKHGDGLPFLFHRDGYSPQDRDLAKLESSDTGNGFPLLTGFDQPLFSQRLFESPKAIAQAELDLIDSEDNHSPSHSFSSGNPEADLPFVAQAPTNNRHEPWPTAQDELAEQETEQLPVSTMFPPTFSPSIRNSSLPELDDLWDSDLDFPESLADLEPPPSPSRRPLYAELPEDDLSAPPALSSPDSQDTTDDTPMFSPPDSLGLISLPGADIDEDLIPADLASPKLSSDKLPLPLPRTQLFFEDDLAPDASSSRRSLSPEPCDTLDMNAVASQIGGNEELKHICSVMKRAKEREAAARWMEGIVEEEERVVRSIARSNHSHSKQVDEAWNKLMSARWKSRRLKEKVRATATLLRLKLAEQGWKIEKDASGKTKLVPKSPSPPPLSAPMDTDDDMKVDSQLPPKGPTPKRLRINNSQQLLAKMLMDRQEPLYNPSGRAGSSFRKRTSPLSRRAISADEVEYTDSNEDDRTIPDSVDIPDVEMRGVDDKEDLVDDLVENMGIVGFS</sequence>
<accession>A0AAD5VQA4</accession>
<comment type="caution">
    <text evidence="2">The sequence shown here is derived from an EMBL/GenBank/DDBJ whole genome shotgun (WGS) entry which is preliminary data.</text>
</comment>
<feature type="region of interest" description="Disordered" evidence="1">
    <location>
        <begin position="333"/>
        <end position="380"/>
    </location>
</feature>
<organism evidence="2 3">
    <name type="scientific">Leucocoprinus birnbaumii</name>
    <dbReference type="NCBI Taxonomy" id="56174"/>
    <lineage>
        <taxon>Eukaryota</taxon>
        <taxon>Fungi</taxon>
        <taxon>Dikarya</taxon>
        <taxon>Basidiomycota</taxon>
        <taxon>Agaricomycotina</taxon>
        <taxon>Agaricomycetes</taxon>
        <taxon>Agaricomycetidae</taxon>
        <taxon>Agaricales</taxon>
        <taxon>Agaricineae</taxon>
        <taxon>Agaricaceae</taxon>
        <taxon>Leucocoprinus</taxon>
    </lineage>
</organism>
<dbReference type="Proteomes" id="UP001213000">
    <property type="component" value="Unassembled WGS sequence"/>
</dbReference>
<keyword evidence="3" id="KW-1185">Reference proteome</keyword>
<feature type="region of interest" description="Disordered" evidence="1">
    <location>
        <begin position="635"/>
        <end position="675"/>
    </location>
</feature>
<gene>
    <name evidence="2" type="ORF">NP233_g6899</name>
</gene>
<dbReference type="AlphaFoldDB" id="A0AAD5VQA4"/>
<feature type="region of interest" description="Disordered" evidence="1">
    <location>
        <begin position="414"/>
        <end position="433"/>
    </location>
</feature>
<evidence type="ECO:0000256" key="1">
    <source>
        <dbReference type="SAM" id="MobiDB-lite"/>
    </source>
</evidence>
<reference evidence="2" key="1">
    <citation type="submission" date="2022-07" db="EMBL/GenBank/DDBJ databases">
        <title>Genome Sequence of Leucocoprinus birnbaumii.</title>
        <authorList>
            <person name="Buettner E."/>
        </authorList>
    </citation>
    <scope>NUCLEOTIDE SEQUENCE</scope>
    <source>
        <strain evidence="2">VT141</strain>
    </source>
</reference>
<protein>
    <submittedName>
        <fullName evidence="2">Uncharacterized protein</fullName>
    </submittedName>
</protein>
<feature type="compositionally biased region" description="Low complexity" evidence="1">
    <location>
        <begin position="178"/>
        <end position="188"/>
    </location>
</feature>
<feature type="compositionally biased region" description="Acidic residues" evidence="1">
    <location>
        <begin position="722"/>
        <end position="731"/>
    </location>
</feature>
<evidence type="ECO:0000313" key="3">
    <source>
        <dbReference type="Proteomes" id="UP001213000"/>
    </source>
</evidence>
<proteinExistence type="predicted"/>